<comment type="caution">
    <text evidence="3">The sequence shown here is derived from an EMBL/GenBank/DDBJ whole genome shotgun (WGS) entry which is preliminary data.</text>
</comment>
<dbReference type="GO" id="GO:0010126">
    <property type="term" value="P:mycothiol metabolic process"/>
    <property type="evidence" value="ECO:0007669"/>
    <property type="project" value="UniProtKB-UniRule"/>
</dbReference>
<dbReference type="NCBIfam" id="TIGR03446">
    <property type="entry name" value="mycothiol_Mca"/>
    <property type="match status" value="1"/>
</dbReference>
<dbReference type="GO" id="GO:0010127">
    <property type="term" value="P:mycothiol-dependent detoxification"/>
    <property type="evidence" value="ECO:0007669"/>
    <property type="project" value="UniProtKB-UniRule"/>
</dbReference>
<dbReference type="InterPro" id="IPR024078">
    <property type="entry name" value="LmbE-like_dom_sf"/>
</dbReference>
<proteinExistence type="inferred from homology"/>
<keyword evidence="2" id="KW-0378">Hydrolase</keyword>
<dbReference type="GO" id="GO:0016811">
    <property type="term" value="F:hydrolase activity, acting on carbon-nitrogen (but not peptide) bonds, in linear amides"/>
    <property type="evidence" value="ECO:0007669"/>
    <property type="project" value="TreeGrafter"/>
</dbReference>
<dbReference type="AlphaFoldDB" id="A0AA41XJG7"/>
<feature type="binding site" evidence="2">
    <location>
        <position position="14"/>
    </location>
    <ligand>
        <name>Zn(2+)</name>
        <dbReference type="ChEBI" id="CHEBI:29105"/>
    </ligand>
</feature>
<keyword evidence="2" id="KW-0479">Metal-binding</keyword>
<keyword evidence="1 2" id="KW-0862">Zinc</keyword>
<evidence type="ECO:0000313" key="3">
    <source>
        <dbReference type="EMBL" id="MCS5727665.1"/>
    </source>
</evidence>
<dbReference type="Gene3D" id="3.40.50.10320">
    <property type="entry name" value="LmbE-like"/>
    <property type="match status" value="1"/>
</dbReference>
<comment type="function">
    <text evidence="2">A mycothiol (MSH, N-acetylcysteinyl-glucosaminyl-inositol) S-conjugate amidase, it recycles conjugated MSH to the N-acetyl cysteine conjugate (AcCys S-conjugate, a mercapturic acid) and the MSH precursor. Involved in MSH-dependent detoxification of a number of alkylating agents and antibiotics.</text>
</comment>
<dbReference type="EMBL" id="JANLCK010000013">
    <property type="protein sequence ID" value="MCS5727665.1"/>
    <property type="molecule type" value="Genomic_DNA"/>
</dbReference>
<evidence type="ECO:0000313" key="4">
    <source>
        <dbReference type="Proteomes" id="UP001165587"/>
    </source>
</evidence>
<dbReference type="PANTHER" id="PTHR12993">
    <property type="entry name" value="N-ACETYLGLUCOSAMINYL-PHOSPHATIDYLINOSITOL DE-N-ACETYLASE-RELATED"/>
    <property type="match status" value="1"/>
</dbReference>
<evidence type="ECO:0000256" key="1">
    <source>
        <dbReference type="ARBA" id="ARBA00022833"/>
    </source>
</evidence>
<comment type="catalytic activity">
    <reaction evidence="2">
        <text>mycothiol S-conjugate + H2O = an N-acetyl-L-cysteine-S-conjugate + 1D-myo-inositol 2-amino-2-deoxy-alpha-D-glucopyranoside</text>
        <dbReference type="Rhea" id="RHEA:36543"/>
        <dbReference type="ChEBI" id="CHEBI:15377"/>
        <dbReference type="ChEBI" id="CHEBI:58718"/>
        <dbReference type="ChEBI" id="CHEBI:58886"/>
        <dbReference type="ChEBI" id="CHEBI:59633"/>
        <dbReference type="EC" id="3.5.1.115"/>
    </reaction>
</comment>
<dbReference type="GO" id="GO:0008270">
    <property type="term" value="F:zinc ion binding"/>
    <property type="evidence" value="ECO:0007669"/>
    <property type="project" value="UniProtKB-UniRule"/>
</dbReference>
<gene>
    <name evidence="2 3" type="primary">mca</name>
    <name evidence="3" type="ORF">N1028_17355</name>
</gene>
<dbReference type="PANTHER" id="PTHR12993:SF11">
    <property type="entry name" value="N-ACETYLGLUCOSAMINYL-PHOSPHATIDYLINOSITOL DE-N-ACETYLASE"/>
    <property type="match status" value="1"/>
</dbReference>
<feature type="binding site" evidence="2">
    <location>
        <position position="11"/>
    </location>
    <ligand>
        <name>Zn(2+)</name>
        <dbReference type="ChEBI" id="CHEBI:29105"/>
    </ligand>
</feature>
<dbReference type="Pfam" id="PF02585">
    <property type="entry name" value="PIG-L"/>
    <property type="match status" value="1"/>
</dbReference>
<comment type="similarity">
    <text evidence="2">Belongs to the MshB deacetylase family. Mca subfamily.</text>
</comment>
<dbReference type="Proteomes" id="UP001165587">
    <property type="component" value="Unassembled WGS sequence"/>
</dbReference>
<reference evidence="3" key="1">
    <citation type="submission" date="2022-08" db="EMBL/GenBank/DDBJ databases">
        <authorList>
            <person name="Deng Y."/>
            <person name="Han X.-F."/>
            <person name="Zhang Y.-Q."/>
        </authorList>
    </citation>
    <scope>NUCLEOTIDE SEQUENCE</scope>
    <source>
        <strain evidence="3">CPCC 203407</strain>
    </source>
</reference>
<evidence type="ECO:0000256" key="2">
    <source>
        <dbReference type="HAMAP-Rule" id="MF_01482"/>
    </source>
</evidence>
<dbReference type="InterPro" id="IPR003737">
    <property type="entry name" value="GlcNAc_PI_deacetylase-related"/>
</dbReference>
<protein>
    <recommendedName>
        <fullName evidence="2">Mycothiol S-conjugate amidase</fullName>
        <ecNumber evidence="2">3.5.1.115</ecNumber>
    </recommendedName>
</protein>
<feature type="binding site" evidence="2">
    <location>
        <position position="142"/>
    </location>
    <ligand>
        <name>Zn(2+)</name>
        <dbReference type="ChEBI" id="CHEBI:29105"/>
    </ligand>
</feature>
<organism evidence="3 4">
    <name type="scientific">Herbiconiux oxytropis</name>
    <dbReference type="NCBI Taxonomy" id="2970915"/>
    <lineage>
        <taxon>Bacteria</taxon>
        <taxon>Bacillati</taxon>
        <taxon>Actinomycetota</taxon>
        <taxon>Actinomycetes</taxon>
        <taxon>Micrococcales</taxon>
        <taxon>Microbacteriaceae</taxon>
        <taxon>Herbiconiux</taxon>
    </lineage>
</organism>
<comment type="cofactor">
    <cofactor evidence="2">
        <name>Zn(2+)</name>
        <dbReference type="ChEBI" id="CHEBI:29105"/>
    </cofactor>
    <text evidence="2">Binds 1 zinc ion per subunit.</text>
</comment>
<comment type="subunit">
    <text evidence="2">Monomer.</text>
</comment>
<dbReference type="InterPro" id="IPR017811">
    <property type="entry name" value="Mca"/>
</dbReference>
<dbReference type="EC" id="3.5.1.115" evidence="2"/>
<sequence>MTLRLLAVHAHPDDESSKGAATYAYYLDRGVEVMVVSCTGGERGSVLNESLEPRIWAERDMAGLRRVEMAAAQAAVGFQHRWLGYHDSGWIEPESGDPLPVNSFGAIPVEISAQPLVKLIREFRPQVLITYDENGGYPHPDHIRTHEVSLRAWELAADASAHPELGEAWSISKLYYDRTMNPARFEAVFDYLTRELPEHALLKTLTEMRGWVDGRPNLATVSIPAGAFFDVRDAALRAHASQVAPDHPFFFWPNDILQTAWPYEDYQLVQSRVEVTSTDPETDLFDGVEDEA</sequence>
<accession>A0AA41XJG7</accession>
<keyword evidence="4" id="KW-1185">Reference proteome</keyword>
<dbReference type="SUPFAM" id="SSF102588">
    <property type="entry name" value="LmbE-like"/>
    <property type="match status" value="1"/>
</dbReference>
<dbReference type="HAMAP" id="MF_01482">
    <property type="entry name" value="Mca"/>
    <property type="match status" value="1"/>
</dbReference>
<name>A0AA41XJG7_9MICO</name>